<dbReference type="InterPro" id="IPR017825">
    <property type="entry name" value="Lycopene_cyclase_dom"/>
</dbReference>
<evidence type="ECO:0000256" key="10">
    <source>
        <dbReference type="ARBA" id="ARBA00022679"/>
    </source>
</evidence>
<dbReference type="GO" id="GO:0051996">
    <property type="term" value="F:squalene synthase [NAD(P)H] activity"/>
    <property type="evidence" value="ECO:0007669"/>
    <property type="project" value="InterPro"/>
</dbReference>
<evidence type="ECO:0000256" key="6">
    <source>
        <dbReference type="ARBA" id="ARBA00008406"/>
    </source>
</evidence>
<comment type="catalytic activity">
    <reaction evidence="17">
        <text>gamma-carotene = all-trans-beta-carotene</text>
        <dbReference type="Rhea" id="RHEA:32239"/>
        <dbReference type="ChEBI" id="CHEBI:17579"/>
        <dbReference type="ChEBI" id="CHEBI:27740"/>
        <dbReference type="EC" id="5.5.1.19"/>
    </reaction>
</comment>
<evidence type="ECO:0000256" key="15">
    <source>
        <dbReference type="ARBA" id="ARBA00023235"/>
    </source>
</evidence>
<comment type="caution">
    <text evidence="20">The sequence shown here is derived from an EMBL/GenBank/DDBJ whole genome shotgun (WGS) entry which is preliminary data.</text>
</comment>
<evidence type="ECO:0000256" key="5">
    <source>
        <dbReference type="ARBA" id="ARBA00008247"/>
    </source>
</evidence>
<dbReference type="InterPro" id="IPR044843">
    <property type="entry name" value="Trans_IPPS_bact-type"/>
</dbReference>
<dbReference type="EMBL" id="VXIT01000014">
    <property type="protein sequence ID" value="KAA6408102.1"/>
    <property type="molecule type" value="Genomic_DNA"/>
</dbReference>
<evidence type="ECO:0000256" key="19">
    <source>
        <dbReference type="SAM" id="Phobius"/>
    </source>
</evidence>
<dbReference type="OrthoDB" id="6600518at2759"/>
<keyword evidence="12" id="KW-0125">Carotenoid biosynthesis</keyword>
<comment type="pathway">
    <text evidence="4">Carotenoid biosynthesis; phytoene biosynthesis; all-trans-phytoene from geranylgeranyl diphosphate: step 1/1.</text>
</comment>
<dbReference type="GO" id="GO:0045436">
    <property type="term" value="F:lycopene beta cyclase activity"/>
    <property type="evidence" value="ECO:0007669"/>
    <property type="project" value="UniProtKB-ARBA"/>
</dbReference>
<evidence type="ECO:0000256" key="11">
    <source>
        <dbReference type="ARBA" id="ARBA00022692"/>
    </source>
</evidence>
<feature type="transmembrane region" description="Helical" evidence="19">
    <location>
        <begin position="31"/>
        <end position="50"/>
    </location>
</feature>
<evidence type="ECO:0000256" key="17">
    <source>
        <dbReference type="ARBA" id="ARBA00029313"/>
    </source>
</evidence>
<dbReference type="InterPro" id="IPR008949">
    <property type="entry name" value="Isoprenoid_synthase_dom_sf"/>
</dbReference>
<dbReference type="UniPathway" id="UPA00802"/>
<evidence type="ECO:0000256" key="14">
    <source>
        <dbReference type="ARBA" id="ARBA00023136"/>
    </source>
</evidence>
<dbReference type="AlphaFoldDB" id="A0A5M8PHJ5"/>
<dbReference type="Pfam" id="PF00494">
    <property type="entry name" value="SQS_PSY"/>
    <property type="match status" value="1"/>
</dbReference>
<evidence type="ECO:0000256" key="12">
    <source>
        <dbReference type="ARBA" id="ARBA00022746"/>
    </source>
</evidence>
<evidence type="ECO:0000256" key="8">
    <source>
        <dbReference type="ARBA" id="ARBA00012396"/>
    </source>
</evidence>
<keyword evidence="15" id="KW-0413">Isomerase</keyword>
<comment type="similarity">
    <text evidence="6">In the C-terminal section; belongs to the phytoene/squalene synthase family.</text>
</comment>
<evidence type="ECO:0000256" key="16">
    <source>
        <dbReference type="ARBA" id="ARBA00023268"/>
    </source>
</evidence>
<dbReference type="InterPro" id="IPR002060">
    <property type="entry name" value="Squ/phyt_synthse"/>
</dbReference>
<comment type="similarity">
    <text evidence="5">In the N-terminal section; belongs to the lycopene beta-cyclase family.</text>
</comment>
<feature type="transmembrane region" description="Helical" evidence="19">
    <location>
        <begin position="80"/>
        <end position="97"/>
    </location>
</feature>
<evidence type="ECO:0000313" key="21">
    <source>
        <dbReference type="Proteomes" id="UP000324767"/>
    </source>
</evidence>
<evidence type="ECO:0000256" key="1">
    <source>
        <dbReference type="ARBA" id="ARBA00001805"/>
    </source>
</evidence>
<organism evidence="20 21">
    <name type="scientific">Lasallia pustulata</name>
    <dbReference type="NCBI Taxonomy" id="136370"/>
    <lineage>
        <taxon>Eukaryota</taxon>
        <taxon>Fungi</taxon>
        <taxon>Dikarya</taxon>
        <taxon>Ascomycota</taxon>
        <taxon>Pezizomycotina</taxon>
        <taxon>Lecanoromycetes</taxon>
        <taxon>OSLEUM clade</taxon>
        <taxon>Umbilicariomycetidae</taxon>
        <taxon>Umbilicariales</taxon>
        <taxon>Umbilicariaceae</taxon>
        <taxon>Lasallia</taxon>
    </lineage>
</organism>
<protein>
    <recommendedName>
        <fullName evidence="9">Bifunctional lycopene cyclase/phytoene synthase</fullName>
        <ecNumber evidence="8">2.5.1.32</ecNumber>
        <ecNumber evidence="7">5.5.1.19</ecNumber>
    </recommendedName>
</protein>
<dbReference type="SFLD" id="SFLDG01212">
    <property type="entry name" value="Phytoene_synthase_like"/>
    <property type="match status" value="1"/>
</dbReference>
<dbReference type="EC" id="5.5.1.19" evidence="7"/>
<dbReference type="CDD" id="cd00683">
    <property type="entry name" value="Trans_IPPS_HH"/>
    <property type="match status" value="1"/>
</dbReference>
<feature type="transmembrane region" description="Helical" evidence="19">
    <location>
        <begin position="172"/>
        <end position="193"/>
    </location>
</feature>
<comment type="catalytic activity">
    <reaction evidence="18">
        <text>all-trans-lycopene = gamma-carotene</text>
        <dbReference type="Rhea" id="RHEA:32219"/>
        <dbReference type="ChEBI" id="CHEBI:15948"/>
        <dbReference type="ChEBI" id="CHEBI:27740"/>
        <dbReference type="EC" id="5.5.1.19"/>
    </reaction>
</comment>
<dbReference type="InterPro" id="IPR019845">
    <property type="entry name" value="Squalene/phytoene_synthase_CS"/>
</dbReference>
<dbReference type="SFLD" id="SFLDG01018">
    <property type="entry name" value="Squalene/Phytoene_Synthase_Lik"/>
    <property type="match status" value="1"/>
</dbReference>
<dbReference type="NCBIfam" id="TIGR03462">
    <property type="entry name" value="CarR_dom_SF"/>
    <property type="match status" value="2"/>
</dbReference>
<evidence type="ECO:0000256" key="9">
    <source>
        <dbReference type="ARBA" id="ARBA00018909"/>
    </source>
</evidence>
<comment type="catalytic activity">
    <reaction evidence="1">
        <text>2 (2E,6E,10E)-geranylgeranyl diphosphate = 15-cis-phytoene + 2 diphosphate</text>
        <dbReference type="Rhea" id="RHEA:34475"/>
        <dbReference type="ChEBI" id="CHEBI:27787"/>
        <dbReference type="ChEBI" id="CHEBI:33019"/>
        <dbReference type="ChEBI" id="CHEBI:58756"/>
        <dbReference type="EC" id="2.5.1.32"/>
    </reaction>
</comment>
<evidence type="ECO:0000256" key="4">
    <source>
        <dbReference type="ARBA" id="ARBA00005172"/>
    </source>
</evidence>
<keyword evidence="10" id="KW-0808">Transferase</keyword>
<dbReference type="PROSITE" id="PS01045">
    <property type="entry name" value="SQUALEN_PHYTOEN_SYN_2"/>
    <property type="match status" value="1"/>
</dbReference>
<dbReference type="GO" id="GO:0004311">
    <property type="term" value="F:geranylgeranyl diphosphate synthase activity"/>
    <property type="evidence" value="ECO:0007669"/>
    <property type="project" value="InterPro"/>
</dbReference>
<comment type="pathway">
    <text evidence="3">Carotenoid biosynthesis; beta-carotene biosynthesis.</text>
</comment>
<accession>A0A5M8PHJ5</accession>
<dbReference type="SFLD" id="SFLDS00005">
    <property type="entry name" value="Isoprenoid_Synthase_Type_I"/>
    <property type="match status" value="1"/>
</dbReference>
<dbReference type="Gene3D" id="1.10.600.10">
    <property type="entry name" value="Farnesyl Diphosphate Synthase"/>
    <property type="match status" value="1"/>
</dbReference>
<feature type="transmembrane region" description="Helical" evidence="19">
    <location>
        <begin position="148"/>
        <end position="165"/>
    </location>
</feature>
<proteinExistence type="inferred from homology"/>
<feature type="transmembrane region" description="Helical" evidence="19">
    <location>
        <begin position="118"/>
        <end position="142"/>
    </location>
</feature>
<dbReference type="Proteomes" id="UP000324767">
    <property type="component" value="Unassembled WGS sequence"/>
</dbReference>
<gene>
    <name evidence="20" type="ORF">FRX48_07843</name>
</gene>
<sequence>MGYDYALVHLQYTIPPAVALTFLYRPLCTSLAIYKVAFLIVIAVISTTPWDSYLIHHKIWTYPPHAILGPTLFSIPAEESFFFVIQTYNTSLLYLLLSTPTFHSIYLCGKKRLRDGRLLWLWAPLGQVFLVGTILAGLSMIVAKGEGLYMGLILAWAGPFILLLWTLAYQFILGLPLSSTLLPIAVPTLYLWLVDTWALKRGTWVIESGTKLGLHLWDGLEIEEAVFFLVTNILIVFGLIAFDNALAILQAFPKLFPTVPALPSPVLLVKALLTPTSSYDDNRVEGLSQALARLKQKSRSFYLASGVFQGRLRIDLILLYSFCRVADDLVDNASTVEEARHWVHRLKQFLTISYDRSQRSTRSYIMSVFPESVQSALVFLPTSYLSLPPLYDLLEGFETDLNFSLPNNVFPIHDESALQIYASRVAGTVAESCLELVYHHSLASTSDTYRQEIIQAGGRMGVALQYINIARDIAVDARIGRIYIPTSWLEDEGLAPSDVLKYPKSAKVEALRQRLLDEAMEIYHEAKGAIDRLPLEARGPMKVAVESYVEIGRVLRTRGYKIKAGRATVPKLRRVMVAWKALTE</sequence>
<keyword evidence="11 19" id="KW-0812">Transmembrane</keyword>
<comment type="subcellular location">
    <subcellularLocation>
        <location evidence="2">Membrane</location>
        <topology evidence="2">Multi-pass membrane protein</topology>
    </subcellularLocation>
</comment>
<dbReference type="SUPFAM" id="SSF48576">
    <property type="entry name" value="Terpenoid synthases"/>
    <property type="match status" value="1"/>
</dbReference>
<dbReference type="InterPro" id="IPR033904">
    <property type="entry name" value="Trans_IPPS_HH"/>
</dbReference>
<dbReference type="PANTHER" id="PTHR31480">
    <property type="entry name" value="BIFUNCTIONAL LYCOPENE CYCLASE/PHYTOENE SYNTHASE"/>
    <property type="match status" value="1"/>
</dbReference>
<name>A0A5M8PHJ5_9LECA</name>
<dbReference type="GO" id="GO:0016020">
    <property type="term" value="C:membrane"/>
    <property type="evidence" value="ECO:0007669"/>
    <property type="project" value="UniProtKB-SubCell"/>
</dbReference>
<evidence type="ECO:0000256" key="18">
    <source>
        <dbReference type="ARBA" id="ARBA00029335"/>
    </source>
</evidence>
<keyword evidence="14 19" id="KW-0472">Membrane</keyword>
<evidence type="ECO:0000256" key="7">
    <source>
        <dbReference type="ARBA" id="ARBA00012242"/>
    </source>
</evidence>
<dbReference type="GO" id="GO:0016117">
    <property type="term" value="P:carotenoid biosynthetic process"/>
    <property type="evidence" value="ECO:0007669"/>
    <property type="project" value="UniProtKB-KW"/>
</dbReference>
<evidence type="ECO:0000256" key="13">
    <source>
        <dbReference type="ARBA" id="ARBA00022989"/>
    </source>
</evidence>
<feature type="transmembrane region" description="Helical" evidence="19">
    <location>
        <begin position="225"/>
        <end position="249"/>
    </location>
</feature>
<dbReference type="UniPathway" id="UPA00799">
    <property type="reaction ID" value="UER00773"/>
</dbReference>
<keyword evidence="13 19" id="KW-1133">Transmembrane helix</keyword>
<reference evidence="20 21" key="1">
    <citation type="submission" date="2019-09" db="EMBL/GenBank/DDBJ databases">
        <title>The hologenome of the rock-dwelling lichen Lasallia pustulata.</title>
        <authorList>
            <person name="Greshake Tzovaras B."/>
            <person name="Segers F."/>
            <person name="Bicker A."/>
            <person name="Dal Grande F."/>
            <person name="Otte J."/>
            <person name="Hankeln T."/>
            <person name="Schmitt I."/>
            <person name="Ebersberger I."/>
        </authorList>
    </citation>
    <scope>NUCLEOTIDE SEQUENCE [LARGE SCALE GENOMIC DNA]</scope>
    <source>
        <strain evidence="20">A1-1</strain>
    </source>
</reference>
<evidence type="ECO:0000256" key="3">
    <source>
        <dbReference type="ARBA" id="ARBA00005089"/>
    </source>
</evidence>
<evidence type="ECO:0000313" key="20">
    <source>
        <dbReference type="EMBL" id="KAA6408102.1"/>
    </source>
</evidence>
<feature type="transmembrane region" description="Helical" evidence="19">
    <location>
        <begin position="6"/>
        <end position="24"/>
    </location>
</feature>
<dbReference type="GO" id="GO:0016872">
    <property type="term" value="F:intramolecular lyase activity"/>
    <property type="evidence" value="ECO:0007669"/>
    <property type="project" value="InterPro"/>
</dbReference>
<keyword evidence="16" id="KW-0511">Multifunctional enzyme</keyword>
<evidence type="ECO:0000256" key="2">
    <source>
        <dbReference type="ARBA" id="ARBA00004141"/>
    </source>
</evidence>
<dbReference type="EC" id="2.5.1.32" evidence="8"/>